<accession>A0AAN7V3M5</accession>
<dbReference type="EMBL" id="JAWHQM010000071">
    <property type="protein sequence ID" value="KAK5636509.1"/>
    <property type="molecule type" value="Genomic_DNA"/>
</dbReference>
<name>A0AAN7V3M5_9PEZI</name>
<gene>
    <name evidence="1" type="ORF">RRF57_012221</name>
</gene>
<protein>
    <submittedName>
        <fullName evidence="1">Uncharacterized protein</fullName>
    </submittedName>
</protein>
<dbReference type="Proteomes" id="UP001305414">
    <property type="component" value="Unassembled WGS sequence"/>
</dbReference>
<evidence type="ECO:0000313" key="2">
    <source>
        <dbReference type="Proteomes" id="UP001305414"/>
    </source>
</evidence>
<dbReference type="AlphaFoldDB" id="A0AAN7V3M5"/>
<reference evidence="1 2" key="1">
    <citation type="submission" date="2023-10" db="EMBL/GenBank/DDBJ databases">
        <title>Draft genome sequence of Xylaria bambusicola isolate GMP-LS, the root and basal stem rot pathogen of sugarcane in Indonesia.</title>
        <authorList>
            <person name="Selvaraj P."/>
            <person name="Muralishankar V."/>
            <person name="Muruganantham S."/>
            <person name="Sp S."/>
            <person name="Haryani S."/>
            <person name="Lau K.J.X."/>
            <person name="Naqvi N.I."/>
        </authorList>
    </citation>
    <scope>NUCLEOTIDE SEQUENCE [LARGE SCALE GENOMIC DNA]</scope>
    <source>
        <strain evidence="1">GMP-LS</strain>
    </source>
</reference>
<evidence type="ECO:0000313" key="1">
    <source>
        <dbReference type="EMBL" id="KAK5636509.1"/>
    </source>
</evidence>
<keyword evidence="2" id="KW-1185">Reference proteome</keyword>
<sequence length="80" mass="8599">MSEYLDNLDFDALMAPNEAAFDFNFLDLPPLIGQNDATYDFNPAMDLGAGPSLDFDFNAGFHPDPSLPLLPDATAAACQS</sequence>
<organism evidence="1 2">
    <name type="scientific">Xylaria bambusicola</name>
    <dbReference type="NCBI Taxonomy" id="326684"/>
    <lineage>
        <taxon>Eukaryota</taxon>
        <taxon>Fungi</taxon>
        <taxon>Dikarya</taxon>
        <taxon>Ascomycota</taxon>
        <taxon>Pezizomycotina</taxon>
        <taxon>Sordariomycetes</taxon>
        <taxon>Xylariomycetidae</taxon>
        <taxon>Xylariales</taxon>
        <taxon>Xylariaceae</taxon>
        <taxon>Xylaria</taxon>
    </lineage>
</organism>
<proteinExistence type="predicted"/>
<comment type="caution">
    <text evidence="1">The sequence shown here is derived from an EMBL/GenBank/DDBJ whole genome shotgun (WGS) entry which is preliminary data.</text>
</comment>